<evidence type="ECO:0000259" key="2">
    <source>
        <dbReference type="Pfam" id="PF12695"/>
    </source>
</evidence>
<dbReference type="Pfam" id="PF12695">
    <property type="entry name" value="Abhydrolase_5"/>
    <property type="match status" value="1"/>
</dbReference>
<keyword evidence="1" id="KW-0472">Membrane</keyword>
<gene>
    <name evidence="3" type="ORF">E7Z74_02910</name>
</gene>
<feature type="transmembrane region" description="Helical" evidence="1">
    <location>
        <begin position="7"/>
        <end position="26"/>
    </location>
</feature>
<dbReference type="InterPro" id="IPR029059">
    <property type="entry name" value="AB_hydrolase_5"/>
</dbReference>
<keyword evidence="1" id="KW-0812">Transmembrane</keyword>
<dbReference type="AlphaFoldDB" id="A0A8T3VQI9"/>
<proteinExistence type="predicted"/>
<dbReference type="Gene3D" id="3.40.50.1820">
    <property type="entry name" value="alpha/beta hydrolase"/>
    <property type="match status" value="1"/>
</dbReference>
<dbReference type="EMBL" id="SUTF01000003">
    <property type="protein sequence ID" value="MBE6510205.1"/>
    <property type="molecule type" value="Genomic_DNA"/>
</dbReference>
<dbReference type="GO" id="GO:0016787">
    <property type="term" value="F:hydrolase activity"/>
    <property type="evidence" value="ECO:0007669"/>
    <property type="project" value="UniProtKB-KW"/>
</dbReference>
<evidence type="ECO:0000256" key="1">
    <source>
        <dbReference type="SAM" id="Phobius"/>
    </source>
</evidence>
<keyword evidence="1" id="KW-1133">Transmembrane helix</keyword>
<dbReference type="InterPro" id="IPR029058">
    <property type="entry name" value="AB_hydrolase_fold"/>
</dbReference>
<organism evidence="3 4">
    <name type="scientific">Methanobrevibacter millerae</name>
    <dbReference type="NCBI Taxonomy" id="230361"/>
    <lineage>
        <taxon>Archaea</taxon>
        <taxon>Methanobacteriati</taxon>
        <taxon>Methanobacteriota</taxon>
        <taxon>Methanomada group</taxon>
        <taxon>Methanobacteria</taxon>
        <taxon>Methanobacteriales</taxon>
        <taxon>Methanobacteriaceae</taxon>
        <taxon>Methanobrevibacter</taxon>
    </lineage>
</organism>
<feature type="domain" description="Alpha/beta hydrolase fold-5" evidence="2">
    <location>
        <begin position="65"/>
        <end position="221"/>
    </location>
</feature>
<sequence>MINMKKRYIILLIVILVIGISSFIYFNDYYHADSTALKYINGSENVTVNKTANGLLLDGPGNDSALIFYPGAKVEYTSYLALMNEIAEKGVDAYIVEMPFNIAFFGSNSADDIIKDSNYPHYFLSGHSLGGVVASGYVAKHNVDGLVLLAAYPTEEINKPVLSIYGSEDKVLNLEKYNEAKPLMKGNFTEFIVNGGNHAQFANYGNQSGDGIATVNSTVQQNITANQIMDFIRALV</sequence>
<accession>A0A8T3VQI9</accession>
<evidence type="ECO:0000313" key="3">
    <source>
        <dbReference type="EMBL" id="MBE6510205.1"/>
    </source>
</evidence>
<name>A0A8T3VQI9_9EURY</name>
<reference evidence="3" key="1">
    <citation type="submission" date="2019-04" db="EMBL/GenBank/DDBJ databases">
        <title>Evolution of Biomass-Degrading Anaerobic Consortia Revealed by Metagenomics.</title>
        <authorList>
            <person name="Peng X."/>
        </authorList>
    </citation>
    <scope>NUCLEOTIDE SEQUENCE</scope>
    <source>
        <strain evidence="3">SIG13</strain>
    </source>
</reference>
<protein>
    <submittedName>
        <fullName evidence="3">Alpha/beta hydrolase</fullName>
    </submittedName>
</protein>
<comment type="caution">
    <text evidence="3">The sequence shown here is derived from an EMBL/GenBank/DDBJ whole genome shotgun (WGS) entry which is preliminary data.</text>
</comment>
<keyword evidence="3" id="KW-0378">Hydrolase</keyword>
<dbReference type="SUPFAM" id="SSF53474">
    <property type="entry name" value="alpha/beta-Hydrolases"/>
    <property type="match status" value="1"/>
</dbReference>
<evidence type="ECO:0000313" key="4">
    <source>
        <dbReference type="Proteomes" id="UP000713479"/>
    </source>
</evidence>
<dbReference type="Proteomes" id="UP000713479">
    <property type="component" value="Unassembled WGS sequence"/>
</dbReference>